<dbReference type="PROSITE" id="PS51257">
    <property type="entry name" value="PROKAR_LIPOPROTEIN"/>
    <property type="match status" value="1"/>
</dbReference>
<keyword evidence="1" id="KW-1133">Transmembrane helix</keyword>
<feature type="transmembrane region" description="Helical" evidence="1">
    <location>
        <begin position="204"/>
        <end position="227"/>
    </location>
</feature>
<keyword evidence="1" id="KW-0472">Membrane</keyword>
<reference evidence="3" key="1">
    <citation type="journal article" date="2019" name="Int. J. Syst. Evol. Microbiol.">
        <title>The Global Catalogue of Microorganisms (GCM) 10K type strain sequencing project: providing services to taxonomists for standard genome sequencing and annotation.</title>
        <authorList>
            <consortium name="The Broad Institute Genomics Platform"/>
            <consortium name="The Broad Institute Genome Sequencing Center for Infectious Disease"/>
            <person name="Wu L."/>
            <person name="Ma J."/>
        </authorList>
    </citation>
    <scope>NUCLEOTIDE SEQUENCE [LARGE SCALE GENOMIC DNA]</scope>
    <source>
        <strain evidence="3">CGMCC 1.15342</strain>
    </source>
</reference>
<keyword evidence="1" id="KW-0812">Transmembrane</keyword>
<dbReference type="PANTHER" id="PTHR34219:SF3">
    <property type="entry name" value="BLL7967 PROTEIN"/>
    <property type="match status" value="1"/>
</dbReference>
<organism evidence="2 3">
    <name type="scientific">Parapedobacter defluvii</name>
    <dbReference type="NCBI Taxonomy" id="2045106"/>
    <lineage>
        <taxon>Bacteria</taxon>
        <taxon>Pseudomonadati</taxon>
        <taxon>Bacteroidota</taxon>
        <taxon>Sphingobacteriia</taxon>
        <taxon>Sphingobacteriales</taxon>
        <taxon>Sphingobacteriaceae</taxon>
        <taxon>Parapedobacter</taxon>
    </lineage>
</organism>
<name>A0ABQ1KZ49_9SPHI</name>
<sequence>MLSRLNGWLHLWLGIVTGLVVFIVSITGCIYVFTDELKAICYPDRLFVTPTNHTVQPLSVMLANVQEALGNEYEISRCDIHPAPNRSWTFRALDINPDGFGHWGYFRYNFRVYVNPYTAEVIHVENTNNEFFQLVLAVHTHLLLGHKIGQPIVAYSVLIFVFLLLSGLILWWPKKWTRKALKQSFQIKWRAKFKRVNYDLHNVLGFYTLIPALVLAGTGLVFSFTWVDQSLYFLFSGGQRKVERVVPVTMPPSTTSTSSLDRALNDVLQKYPKADMVSMRVRDKPTAPYDFQIRQLKSRTYYFEWSYYDRHTGKLLSSYGTDGLNGAERIRAMNFDLHVGSFLGLPGKILAFLASLVCASLPITGFLIWYNQKWGKKSQTTKIRRQNCP</sequence>
<dbReference type="EMBL" id="BMIK01000001">
    <property type="protein sequence ID" value="GGC14057.1"/>
    <property type="molecule type" value="Genomic_DNA"/>
</dbReference>
<dbReference type="RefSeq" id="WP_188746526.1">
    <property type="nucleotide sequence ID" value="NZ_BMIK01000001.1"/>
</dbReference>
<feature type="transmembrane region" description="Helical" evidence="1">
    <location>
        <begin position="152"/>
        <end position="172"/>
    </location>
</feature>
<dbReference type="Pfam" id="PF03929">
    <property type="entry name" value="PepSY_TM"/>
    <property type="match status" value="1"/>
</dbReference>
<comment type="caution">
    <text evidence="2">The sequence shown here is derived from an EMBL/GenBank/DDBJ whole genome shotgun (WGS) entry which is preliminary data.</text>
</comment>
<feature type="transmembrane region" description="Helical" evidence="1">
    <location>
        <begin position="349"/>
        <end position="370"/>
    </location>
</feature>
<dbReference type="Proteomes" id="UP000597338">
    <property type="component" value="Unassembled WGS sequence"/>
</dbReference>
<evidence type="ECO:0000256" key="1">
    <source>
        <dbReference type="SAM" id="Phobius"/>
    </source>
</evidence>
<feature type="transmembrane region" description="Helical" evidence="1">
    <location>
        <begin position="12"/>
        <end position="33"/>
    </location>
</feature>
<keyword evidence="3" id="KW-1185">Reference proteome</keyword>
<proteinExistence type="predicted"/>
<accession>A0ABQ1KZ49</accession>
<dbReference type="InterPro" id="IPR005625">
    <property type="entry name" value="PepSY-ass_TM"/>
</dbReference>
<evidence type="ECO:0000313" key="3">
    <source>
        <dbReference type="Proteomes" id="UP000597338"/>
    </source>
</evidence>
<dbReference type="PANTHER" id="PTHR34219">
    <property type="entry name" value="IRON-REGULATED INNER MEMBRANE PROTEIN-RELATED"/>
    <property type="match status" value="1"/>
</dbReference>
<evidence type="ECO:0000313" key="2">
    <source>
        <dbReference type="EMBL" id="GGC14057.1"/>
    </source>
</evidence>
<gene>
    <name evidence="2" type="ORF">GCM10011386_02170</name>
</gene>
<protein>
    <submittedName>
        <fullName evidence="2">Membrane protein</fullName>
    </submittedName>
</protein>